<comment type="subunit">
    <text evidence="3">Binds to multiple calmodulin (CaM) in the presence of Ca(2+) and CaM-like proteins.</text>
</comment>
<evidence type="ECO:0000313" key="7">
    <source>
        <dbReference type="Proteomes" id="UP001179952"/>
    </source>
</evidence>
<dbReference type="CDD" id="cd23767">
    <property type="entry name" value="IQCD"/>
    <property type="match status" value="1"/>
</dbReference>
<organism evidence="6 7">
    <name type="scientific">Acorus gramineus</name>
    <name type="common">Dwarf sweet flag</name>
    <dbReference type="NCBI Taxonomy" id="55184"/>
    <lineage>
        <taxon>Eukaryota</taxon>
        <taxon>Viridiplantae</taxon>
        <taxon>Streptophyta</taxon>
        <taxon>Embryophyta</taxon>
        <taxon>Tracheophyta</taxon>
        <taxon>Spermatophyta</taxon>
        <taxon>Magnoliopsida</taxon>
        <taxon>Liliopsida</taxon>
        <taxon>Acoraceae</taxon>
        <taxon>Acorus</taxon>
    </lineage>
</organism>
<feature type="compositionally biased region" description="Basic residues" evidence="4">
    <location>
        <begin position="30"/>
        <end position="39"/>
    </location>
</feature>
<feature type="region of interest" description="Disordered" evidence="4">
    <location>
        <begin position="180"/>
        <end position="206"/>
    </location>
</feature>
<sequence length="428" mass="49115">MAKKKTWFNSLKEIFHANPRSKSEKEEKRKRWLLGRLKPRPTPALIAPPPPPQPSPLEQKTFSEAEQQQSKHALAVAAATAAAAEAAVFAAQVAQEVVRLTSAPQPLRWSQEMAALRIQTAFRSYLARRALRALKALVRLQAIVRGRAVRRQTTTALKSLQSLMRIQSQVRTNRVRTVEERMQSQAETKQSPDMNASLKQSNQRRWDDCTLSKERTDALYQNRQETALKRERATMGYVSSYQEKRTSHRPNTPVEQEPEPENQRWIWLERWVDVQPWKRDFADISAREQHHRLSEPPPCLDSLREALEVEGTEFSRQRLKCKSVRDDDSFSTSPVVPNYMVATESAKAKYRSTSTPRQRVGTIDGCSDWWPHCKFKHSNFPSMSSDASTFSKFWRTPSSYQRSPYLKGSSGPMKACRNSRSISVGFDQ</sequence>
<evidence type="ECO:0000256" key="1">
    <source>
        <dbReference type="ARBA" id="ARBA00022860"/>
    </source>
</evidence>
<dbReference type="PROSITE" id="PS50096">
    <property type="entry name" value="IQ"/>
    <property type="match status" value="2"/>
</dbReference>
<gene>
    <name evidence="6" type="ORF">QJS04_geneDACA003670</name>
</gene>
<comment type="similarity">
    <text evidence="2">Belongs to the IQD family.</text>
</comment>
<feature type="region of interest" description="Disordered" evidence="4">
    <location>
        <begin position="1"/>
        <end position="68"/>
    </location>
</feature>
<feature type="compositionally biased region" description="Polar residues" evidence="4">
    <location>
        <begin position="58"/>
        <end position="68"/>
    </location>
</feature>
<dbReference type="Gene3D" id="1.20.5.190">
    <property type="match status" value="1"/>
</dbReference>
<proteinExistence type="inferred from homology"/>
<dbReference type="AlphaFoldDB" id="A0AAV9BMN3"/>
<feature type="domain" description="DUF4005" evidence="5">
    <location>
        <begin position="323"/>
        <end position="364"/>
    </location>
</feature>
<dbReference type="PANTHER" id="PTHR32295:SF41">
    <property type="entry name" value="PROTEIN IQ-DOMAIN 11"/>
    <property type="match status" value="1"/>
</dbReference>
<keyword evidence="7" id="KW-1185">Reference proteome</keyword>
<feature type="compositionally biased region" description="Polar residues" evidence="4">
    <location>
        <begin position="183"/>
        <end position="203"/>
    </location>
</feature>
<keyword evidence="1" id="KW-0112">Calmodulin-binding</keyword>
<dbReference type="Proteomes" id="UP001179952">
    <property type="component" value="Unassembled WGS sequence"/>
</dbReference>
<feature type="compositionally biased region" description="Pro residues" evidence="4">
    <location>
        <begin position="40"/>
        <end position="55"/>
    </location>
</feature>
<evidence type="ECO:0000256" key="3">
    <source>
        <dbReference type="ARBA" id="ARBA00024378"/>
    </source>
</evidence>
<protein>
    <recommendedName>
        <fullName evidence="5">DUF4005 domain-containing protein</fullName>
    </recommendedName>
</protein>
<evidence type="ECO:0000259" key="5">
    <source>
        <dbReference type="Pfam" id="PF13178"/>
    </source>
</evidence>
<dbReference type="InterPro" id="IPR025064">
    <property type="entry name" value="DUF4005"/>
</dbReference>
<evidence type="ECO:0000256" key="4">
    <source>
        <dbReference type="SAM" id="MobiDB-lite"/>
    </source>
</evidence>
<reference evidence="6" key="1">
    <citation type="journal article" date="2023" name="Nat. Commun.">
        <title>Diploid and tetraploid genomes of Acorus and the evolution of monocots.</title>
        <authorList>
            <person name="Ma L."/>
            <person name="Liu K.W."/>
            <person name="Li Z."/>
            <person name="Hsiao Y.Y."/>
            <person name="Qi Y."/>
            <person name="Fu T."/>
            <person name="Tang G.D."/>
            <person name="Zhang D."/>
            <person name="Sun W.H."/>
            <person name="Liu D.K."/>
            <person name="Li Y."/>
            <person name="Chen G.Z."/>
            <person name="Liu X.D."/>
            <person name="Liao X.Y."/>
            <person name="Jiang Y.T."/>
            <person name="Yu X."/>
            <person name="Hao Y."/>
            <person name="Huang J."/>
            <person name="Zhao X.W."/>
            <person name="Ke S."/>
            <person name="Chen Y.Y."/>
            <person name="Wu W.L."/>
            <person name="Hsu J.L."/>
            <person name="Lin Y.F."/>
            <person name="Huang M.D."/>
            <person name="Li C.Y."/>
            <person name="Huang L."/>
            <person name="Wang Z.W."/>
            <person name="Zhao X."/>
            <person name="Zhong W.Y."/>
            <person name="Peng D.H."/>
            <person name="Ahmad S."/>
            <person name="Lan S."/>
            <person name="Zhang J.S."/>
            <person name="Tsai W.C."/>
            <person name="Van de Peer Y."/>
            <person name="Liu Z.J."/>
        </authorList>
    </citation>
    <scope>NUCLEOTIDE SEQUENCE</scope>
    <source>
        <strain evidence="6">SCP</strain>
    </source>
</reference>
<dbReference type="InterPro" id="IPR000048">
    <property type="entry name" value="IQ_motif_EF-hand-BS"/>
</dbReference>
<dbReference type="Pfam" id="PF00612">
    <property type="entry name" value="IQ"/>
    <property type="match status" value="1"/>
</dbReference>
<evidence type="ECO:0000256" key="2">
    <source>
        <dbReference type="ARBA" id="ARBA00024341"/>
    </source>
</evidence>
<evidence type="ECO:0000313" key="6">
    <source>
        <dbReference type="EMBL" id="KAK1277825.1"/>
    </source>
</evidence>
<dbReference type="EMBL" id="JAUJYN010000002">
    <property type="protein sequence ID" value="KAK1277825.1"/>
    <property type="molecule type" value="Genomic_DNA"/>
</dbReference>
<name>A0AAV9BMN3_ACOGR</name>
<comment type="caution">
    <text evidence="6">The sequence shown here is derived from an EMBL/GenBank/DDBJ whole genome shotgun (WGS) entry which is preliminary data.</text>
</comment>
<dbReference type="PANTHER" id="PTHR32295">
    <property type="entry name" value="IQ-DOMAIN 5-RELATED"/>
    <property type="match status" value="1"/>
</dbReference>
<dbReference type="GO" id="GO:0005516">
    <property type="term" value="F:calmodulin binding"/>
    <property type="evidence" value="ECO:0007669"/>
    <property type="project" value="UniProtKB-KW"/>
</dbReference>
<feature type="region of interest" description="Disordered" evidence="4">
    <location>
        <begin position="239"/>
        <end position="260"/>
    </location>
</feature>
<dbReference type="Pfam" id="PF13178">
    <property type="entry name" value="DUF4005"/>
    <property type="match status" value="1"/>
</dbReference>
<reference evidence="6" key="2">
    <citation type="submission" date="2023-06" db="EMBL/GenBank/DDBJ databases">
        <authorList>
            <person name="Ma L."/>
            <person name="Liu K.-W."/>
            <person name="Li Z."/>
            <person name="Hsiao Y.-Y."/>
            <person name="Qi Y."/>
            <person name="Fu T."/>
            <person name="Tang G."/>
            <person name="Zhang D."/>
            <person name="Sun W.-H."/>
            <person name="Liu D.-K."/>
            <person name="Li Y."/>
            <person name="Chen G.-Z."/>
            <person name="Liu X.-D."/>
            <person name="Liao X.-Y."/>
            <person name="Jiang Y.-T."/>
            <person name="Yu X."/>
            <person name="Hao Y."/>
            <person name="Huang J."/>
            <person name="Zhao X.-W."/>
            <person name="Ke S."/>
            <person name="Chen Y.-Y."/>
            <person name="Wu W.-L."/>
            <person name="Hsu J.-L."/>
            <person name="Lin Y.-F."/>
            <person name="Huang M.-D."/>
            <person name="Li C.-Y."/>
            <person name="Huang L."/>
            <person name="Wang Z.-W."/>
            <person name="Zhao X."/>
            <person name="Zhong W.-Y."/>
            <person name="Peng D.-H."/>
            <person name="Ahmad S."/>
            <person name="Lan S."/>
            <person name="Zhang J.-S."/>
            <person name="Tsai W.-C."/>
            <person name="Van De Peer Y."/>
            <person name="Liu Z.-J."/>
        </authorList>
    </citation>
    <scope>NUCLEOTIDE SEQUENCE</scope>
    <source>
        <strain evidence="6">SCP</strain>
        <tissue evidence="6">Leaves</tissue>
    </source>
</reference>
<accession>A0AAV9BMN3</accession>